<keyword evidence="2" id="KW-1003">Cell membrane</keyword>
<dbReference type="PANTHER" id="PTHR30250:SF11">
    <property type="entry name" value="O-ANTIGEN TRANSPORTER-RELATED"/>
    <property type="match status" value="1"/>
</dbReference>
<feature type="transmembrane region" description="Helical" evidence="6">
    <location>
        <begin position="245"/>
        <end position="270"/>
    </location>
</feature>
<evidence type="ECO:0000256" key="3">
    <source>
        <dbReference type="ARBA" id="ARBA00022692"/>
    </source>
</evidence>
<feature type="transmembrane region" description="Helical" evidence="6">
    <location>
        <begin position="37"/>
        <end position="56"/>
    </location>
</feature>
<feature type="transmembrane region" description="Helical" evidence="6">
    <location>
        <begin position="68"/>
        <end position="90"/>
    </location>
</feature>
<evidence type="ECO:0000256" key="5">
    <source>
        <dbReference type="ARBA" id="ARBA00023136"/>
    </source>
</evidence>
<feature type="transmembrane region" description="Helical" evidence="6">
    <location>
        <begin position="291"/>
        <end position="315"/>
    </location>
</feature>
<organism evidence="7 8">
    <name type="scientific">Vibrio diabolicus</name>
    <dbReference type="NCBI Taxonomy" id="50719"/>
    <lineage>
        <taxon>Bacteria</taxon>
        <taxon>Pseudomonadati</taxon>
        <taxon>Pseudomonadota</taxon>
        <taxon>Gammaproteobacteria</taxon>
        <taxon>Vibrionales</taxon>
        <taxon>Vibrionaceae</taxon>
        <taxon>Vibrio</taxon>
        <taxon>Vibrio diabolicus subgroup</taxon>
    </lineage>
</organism>
<feature type="transmembrane region" description="Helical" evidence="6">
    <location>
        <begin position="167"/>
        <end position="186"/>
    </location>
</feature>
<dbReference type="EMBL" id="CP014134">
    <property type="protein sequence ID" value="AVH27252.1"/>
    <property type="molecule type" value="Genomic_DNA"/>
</dbReference>
<evidence type="ECO:0000256" key="2">
    <source>
        <dbReference type="ARBA" id="ARBA00022475"/>
    </source>
</evidence>
<name>A0ABN5HJK0_9VIBR</name>
<evidence type="ECO:0008006" key="9">
    <source>
        <dbReference type="Google" id="ProtNLM"/>
    </source>
</evidence>
<dbReference type="PANTHER" id="PTHR30250">
    <property type="entry name" value="PST FAMILY PREDICTED COLANIC ACID TRANSPORTER"/>
    <property type="match status" value="1"/>
</dbReference>
<feature type="transmembrane region" description="Helical" evidence="6">
    <location>
        <begin position="207"/>
        <end position="225"/>
    </location>
</feature>
<evidence type="ECO:0000256" key="4">
    <source>
        <dbReference type="ARBA" id="ARBA00022989"/>
    </source>
</evidence>
<dbReference type="Pfam" id="PF01943">
    <property type="entry name" value="Polysacc_synt"/>
    <property type="match status" value="1"/>
</dbReference>
<comment type="subcellular location">
    <subcellularLocation>
        <location evidence="1">Cell membrane</location>
        <topology evidence="1">Multi-pass membrane protein</topology>
    </subcellularLocation>
</comment>
<keyword evidence="5 6" id="KW-0472">Membrane</keyword>
<keyword evidence="3 6" id="KW-0812">Transmembrane</keyword>
<dbReference type="InterPro" id="IPR050833">
    <property type="entry name" value="Poly_Biosynth_Transport"/>
</dbReference>
<dbReference type="InterPro" id="IPR002797">
    <property type="entry name" value="Polysacc_synth"/>
</dbReference>
<feature type="transmembrane region" description="Helical" evidence="6">
    <location>
        <begin position="407"/>
        <end position="425"/>
    </location>
</feature>
<gene>
    <name evidence="7" type="ORF">AL468_08560</name>
</gene>
<keyword evidence="4 6" id="KW-1133">Transmembrane helix</keyword>
<reference evidence="8" key="1">
    <citation type="submission" date="2017-12" db="EMBL/GenBank/DDBJ databases">
        <title>FDA dAtabase for Regulatory Grade micrObial Sequences (FDA-ARGOS): Supporting development and validation of Infectious Disease Dx tests.</title>
        <authorList>
            <person name="Hoffmann M."/>
            <person name="Allard M."/>
            <person name="Evans P."/>
            <person name="Brown E."/>
            <person name="Tallon L.J."/>
            <person name="Sadzewicz L."/>
            <person name="Sengamalay N."/>
            <person name="Ott S."/>
            <person name="Godinez A."/>
            <person name="Nagaraj S."/>
            <person name="Vavikolanu K."/>
            <person name="Aluvathingal J."/>
            <person name="Nadendla S."/>
            <person name="Hobson J."/>
            <person name="Sichtig H."/>
        </authorList>
    </citation>
    <scope>NUCLEOTIDE SEQUENCE [LARGE SCALE GENOMIC DNA]</scope>
    <source>
        <strain evidence="8">LMG 3418</strain>
    </source>
</reference>
<protein>
    <recommendedName>
        <fullName evidence="9">Oligosaccharide flippase family protein</fullName>
    </recommendedName>
</protein>
<sequence>MSFSLGPVLSVVVGIATVPILSWYFKPEDLGQMNLFITLMAGATNIFVLGLDQAYVRFYESSKNRKSLFITCMLPQVIFLSVVTLIIVTFEGSYNLIGRIFLIDSVFLKSIIICSFWLVLFIRMLSLIPRMEGCGYKFSLIQVVRKISVLMSIPIIILYFIDIEGKAILLQSVSIFITSLFAFYFAMGCLNKRELWSLLPSNDRNNIYIYGKPLILSGVIFWVLISMDRISLRFFHGISELGVYSVAISLSAFMTVFQSIFSTLWSPIGYKWFENNSVSSFKLKFKVASKFVVQFTSVLMLLYLVFSDLAVFILPPQYHESIGISKLLVLYPYFYIISEVSGIGINLEKKTKYLAQIMLACGAVNLSLNFLLTPKFGSLGASLAIALTFCLYMTLKSSVSARLGHAYISISSYLIILAVFILCMLDVVYGGYAFKCLSVFIVIYILFMIFKSKSDFEVVRDGNA</sequence>
<evidence type="ECO:0000256" key="1">
    <source>
        <dbReference type="ARBA" id="ARBA00004651"/>
    </source>
</evidence>
<feature type="transmembrane region" description="Helical" evidence="6">
    <location>
        <begin position="7"/>
        <end position="25"/>
    </location>
</feature>
<evidence type="ECO:0000313" key="8">
    <source>
        <dbReference type="Proteomes" id="UP000237665"/>
    </source>
</evidence>
<feature type="transmembrane region" description="Helical" evidence="6">
    <location>
        <begin position="327"/>
        <end position="347"/>
    </location>
</feature>
<proteinExistence type="predicted"/>
<keyword evidence="8" id="KW-1185">Reference proteome</keyword>
<evidence type="ECO:0000313" key="7">
    <source>
        <dbReference type="EMBL" id="AVH27252.1"/>
    </source>
</evidence>
<feature type="transmembrane region" description="Helical" evidence="6">
    <location>
        <begin position="96"/>
        <end position="122"/>
    </location>
</feature>
<evidence type="ECO:0000256" key="6">
    <source>
        <dbReference type="SAM" id="Phobius"/>
    </source>
</evidence>
<dbReference type="Proteomes" id="UP000237665">
    <property type="component" value="Chromosome 1"/>
</dbReference>
<feature type="transmembrane region" description="Helical" evidence="6">
    <location>
        <begin position="431"/>
        <end position="450"/>
    </location>
</feature>
<accession>A0ABN5HJK0</accession>
<feature type="transmembrane region" description="Helical" evidence="6">
    <location>
        <begin position="378"/>
        <end position="395"/>
    </location>
</feature>
<feature type="transmembrane region" description="Helical" evidence="6">
    <location>
        <begin position="143"/>
        <end position="161"/>
    </location>
</feature>